<accession>X1D2N8</accession>
<organism evidence="1">
    <name type="scientific">marine sediment metagenome</name>
    <dbReference type="NCBI Taxonomy" id="412755"/>
    <lineage>
        <taxon>unclassified sequences</taxon>
        <taxon>metagenomes</taxon>
        <taxon>ecological metagenomes</taxon>
    </lineage>
</organism>
<proteinExistence type="predicted"/>
<comment type="caution">
    <text evidence="1">The sequence shown here is derived from an EMBL/GenBank/DDBJ whole genome shotgun (WGS) entry which is preliminary data.</text>
</comment>
<feature type="non-terminal residue" evidence="1">
    <location>
        <position position="1"/>
    </location>
</feature>
<sequence>PFIPIIRFSDSALPKWKENFIKKKIPWAVTPHRKCGHCTLWKVDERLTPVEIDAERMKKGVNWFREGSA</sequence>
<reference evidence="1" key="1">
    <citation type="journal article" date="2014" name="Front. Microbiol.">
        <title>High frequency of phylogenetically diverse reductive dehalogenase-homologous genes in deep subseafloor sedimentary metagenomes.</title>
        <authorList>
            <person name="Kawai M."/>
            <person name="Futagami T."/>
            <person name="Toyoda A."/>
            <person name="Takaki Y."/>
            <person name="Nishi S."/>
            <person name="Hori S."/>
            <person name="Arai W."/>
            <person name="Tsubouchi T."/>
            <person name="Morono Y."/>
            <person name="Uchiyama I."/>
            <person name="Ito T."/>
            <person name="Fujiyama A."/>
            <person name="Inagaki F."/>
            <person name="Takami H."/>
        </authorList>
    </citation>
    <scope>NUCLEOTIDE SEQUENCE</scope>
    <source>
        <strain evidence="1">Expedition CK06-06</strain>
    </source>
</reference>
<evidence type="ECO:0000313" key="1">
    <source>
        <dbReference type="EMBL" id="GAG90776.1"/>
    </source>
</evidence>
<gene>
    <name evidence="1" type="ORF">S01H4_48241</name>
</gene>
<dbReference type="EMBL" id="BART01027176">
    <property type="protein sequence ID" value="GAG90776.1"/>
    <property type="molecule type" value="Genomic_DNA"/>
</dbReference>
<protein>
    <submittedName>
        <fullName evidence="1">Uncharacterized protein</fullName>
    </submittedName>
</protein>
<dbReference type="AlphaFoldDB" id="X1D2N8"/>
<name>X1D2N8_9ZZZZ</name>